<dbReference type="EMBL" id="JAASQL010000012">
    <property type="protein sequence ID" value="NIJ46610.1"/>
    <property type="molecule type" value="Genomic_DNA"/>
</dbReference>
<keyword evidence="1" id="KW-1133">Transmembrane helix</keyword>
<comment type="caution">
    <text evidence="2">The sequence shown here is derived from an EMBL/GenBank/DDBJ whole genome shotgun (WGS) entry which is preliminary data.</text>
</comment>
<feature type="transmembrane region" description="Helical" evidence="1">
    <location>
        <begin position="91"/>
        <end position="118"/>
    </location>
</feature>
<protein>
    <recommendedName>
        <fullName evidence="4">Glycine zipper family protein</fullName>
    </recommendedName>
</protein>
<feature type="transmembrane region" description="Helical" evidence="1">
    <location>
        <begin position="124"/>
        <end position="146"/>
    </location>
</feature>
<keyword evidence="1" id="KW-0812">Transmembrane</keyword>
<evidence type="ECO:0008006" key="4">
    <source>
        <dbReference type="Google" id="ProtNLM"/>
    </source>
</evidence>
<evidence type="ECO:0000256" key="1">
    <source>
        <dbReference type="SAM" id="Phobius"/>
    </source>
</evidence>
<gene>
    <name evidence="2" type="ORF">FHR24_003100</name>
</gene>
<dbReference type="RefSeq" id="WP_167191057.1">
    <property type="nucleotide sequence ID" value="NZ_JAASQL010000012.1"/>
</dbReference>
<keyword evidence="1" id="KW-0472">Membrane</keyword>
<accession>A0ABX0UFG2</accession>
<evidence type="ECO:0000313" key="3">
    <source>
        <dbReference type="Proteomes" id="UP000745859"/>
    </source>
</evidence>
<evidence type="ECO:0000313" key="2">
    <source>
        <dbReference type="EMBL" id="NIJ46610.1"/>
    </source>
</evidence>
<reference evidence="2 3" key="1">
    <citation type="submission" date="2020-03" db="EMBL/GenBank/DDBJ databases">
        <title>Genomic Encyclopedia of Type Strains, Phase IV (KMG-IV): sequencing the most valuable type-strain genomes for metagenomic binning, comparative biology and taxonomic classification.</title>
        <authorList>
            <person name="Goeker M."/>
        </authorList>
    </citation>
    <scope>NUCLEOTIDE SEQUENCE [LARGE SCALE GENOMIC DNA]</scope>
    <source>
        <strain evidence="2 3">DSM 101599</strain>
    </source>
</reference>
<dbReference type="Proteomes" id="UP000745859">
    <property type="component" value="Unassembled WGS sequence"/>
</dbReference>
<name>A0ABX0UFG2_9FLAO</name>
<keyword evidence="3" id="KW-1185">Reference proteome</keyword>
<proteinExistence type="predicted"/>
<sequence>MSIKEAIEVFKNLLEETKNKQETIVYEGFTIILNNLKNKELTEKQLSRIEDEIGILNLKSNPENKKRYFSKKLTVFKLFLKKEFSLITEGYYTAIGLTIGMSLGMGFGLAIGSIIGIFGNSERLAMGIALGSALGMGLGLTIGLLIGRNMDIVANNENRVLK</sequence>
<organism evidence="2 3">
    <name type="scientific">Wenyingzhuangia heitensis</name>
    <dbReference type="NCBI Taxonomy" id="1487859"/>
    <lineage>
        <taxon>Bacteria</taxon>
        <taxon>Pseudomonadati</taxon>
        <taxon>Bacteroidota</taxon>
        <taxon>Flavobacteriia</taxon>
        <taxon>Flavobacteriales</taxon>
        <taxon>Flavobacteriaceae</taxon>
        <taxon>Wenyingzhuangia</taxon>
    </lineage>
</organism>